<feature type="domain" description="Glycosyl hydrolase family 63 N-terminal" evidence="14">
    <location>
        <begin position="68"/>
        <end position="214"/>
    </location>
</feature>
<evidence type="ECO:0000256" key="4">
    <source>
        <dbReference type="ARBA" id="ARBA00022801"/>
    </source>
</evidence>
<comment type="similarity">
    <text evidence="2 12">Belongs to the glycosyl hydrolase 63 family.</text>
</comment>
<dbReference type="Pfam" id="PF03200">
    <property type="entry name" value="Glyco_hydro_63"/>
    <property type="match status" value="1"/>
</dbReference>
<dbReference type="Pfam" id="PF16923">
    <property type="entry name" value="Glyco_hydro_63N"/>
    <property type="match status" value="1"/>
</dbReference>
<dbReference type="SUPFAM" id="SSF48208">
    <property type="entry name" value="Six-hairpin glycosidases"/>
    <property type="match status" value="1"/>
</dbReference>
<keyword evidence="8 12" id="KW-0472">Membrane</keyword>
<keyword evidence="15" id="KW-1185">Reference proteome</keyword>
<comment type="function">
    <text evidence="12">Cleaves the distal alpha 1,2-linked glucose residue from the Glc(3)Man(9)GlcNAc(2) oligosaccharide precursor.</text>
</comment>
<keyword evidence="10 12" id="KW-0326">Glycosidase</keyword>
<evidence type="ECO:0000256" key="7">
    <source>
        <dbReference type="ARBA" id="ARBA00022989"/>
    </source>
</evidence>
<organism evidence="15 16">
    <name type="scientific">Mesorhabditis belari</name>
    <dbReference type="NCBI Taxonomy" id="2138241"/>
    <lineage>
        <taxon>Eukaryota</taxon>
        <taxon>Metazoa</taxon>
        <taxon>Ecdysozoa</taxon>
        <taxon>Nematoda</taxon>
        <taxon>Chromadorea</taxon>
        <taxon>Rhabditida</taxon>
        <taxon>Rhabditina</taxon>
        <taxon>Rhabditomorpha</taxon>
        <taxon>Rhabditoidea</taxon>
        <taxon>Rhabditidae</taxon>
        <taxon>Mesorhabditinae</taxon>
        <taxon>Mesorhabditis</taxon>
    </lineage>
</organism>
<feature type="domain" description="Glycosyl hydrolase family 63 C-terminal" evidence="13">
    <location>
        <begin position="292"/>
        <end position="776"/>
    </location>
</feature>
<evidence type="ECO:0000259" key="14">
    <source>
        <dbReference type="Pfam" id="PF16923"/>
    </source>
</evidence>
<evidence type="ECO:0000256" key="8">
    <source>
        <dbReference type="ARBA" id="ARBA00023136"/>
    </source>
</evidence>
<evidence type="ECO:0000256" key="6">
    <source>
        <dbReference type="ARBA" id="ARBA00022968"/>
    </source>
</evidence>
<keyword evidence="5 12" id="KW-0256">Endoplasmic reticulum</keyword>
<dbReference type="InterPro" id="IPR031335">
    <property type="entry name" value="Glyco_hydro_63_C"/>
</dbReference>
<dbReference type="InterPro" id="IPR008928">
    <property type="entry name" value="6-hairpin_glycosidase_sf"/>
</dbReference>
<keyword evidence="9" id="KW-0325">Glycoprotein</keyword>
<dbReference type="GO" id="GO:0005789">
    <property type="term" value="C:endoplasmic reticulum membrane"/>
    <property type="evidence" value="ECO:0007669"/>
    <property type="project" value="UniProtKB-SubCell"/>
</dbReference>
<evidence type="ECO:0000313" key="16">
    <source>
        <dbReference type="WBParaSite" id="MBELARI_LOCUS5553"/>
    </source>
</evidence>
<protein>
    <recommendedName>
        <fullName evidence="11 12">Mannosyl-oligosaccharide glucosidase</fullName>
        <ecNumber evidence="11 12">3.2.1.106</ecNumber>
    </recommendedName>
</protein>
<dbReference type="Gene3D" id="2.70.98.110">
    <property type="entry name" value="Glycosyl hydrolase family 63, N-terminal domain"/>
    <property type="match status" value="1"/>
</dbReference>
<sequence>MAKLKQQARPPGSSKSSQKLLMPYSYFIIISVVGALAAYAYFHWPSKDSTLIKFLPPIQLAEQPKKTIWGSFRSQNYFGLRTKTPKGMLFGMAWYSQPSMMSMPNMRHVCDQGDGLNHYAWTKADGRSFGQQIVNDSSGLILNTDWISHEDTFTARISGLQKNPKQRTAVILYLLKQDPQATLSINKKLNDRHVKRLFNGQSDEFGSYYVDLSISAHGVYSSTLGGASVDITNIRDYFLRHTTADETSDGLIYQLNQQDVVENPVIAAIQLNLPEKFDLTISFNSQNHTALTEKSFLEALNARVTSFEEKIEEAFKLKNKGYTNNELHLGQLALSNMLGSIGYFYGHNKVQLPGSDKVQAYGTHSLVTAVPSRPFFPRGFLWDEGFHNMLIRKFDQELSLEILVSWLNTMNVNGWIPREMILGEEAESRVPAEFVIQRSNVANPPSWFYVIWKMIEDKEFSVKHKKVFEQIYPKVSRWYNWLRQSQKGDQKNTFRWRGRNATIETELNPKTLSSGLDDYPRASHPSTQERHLDLRCWLAIASRVMVELANLFGSEAEKKRYDEYLKHDSDFEDLVEKHWSHEAKAFVDYGLHSYDVELKRVPLKKKGKQPEEWIWKRVSEKPQLRMVDDVFGYNSLYPLIARLIPPNSEYMEHTLNRIRDEKELWTNFGLRSLSKQSPYYGQKNTEHDPPYWRGYIWINLNYLTLSALNHYSGVPGRLQERTQQIFTELRQNIVRNMAEELQRTGYIWENYDDKTGRGRGTHPFTGWSSLVLMIMSDQLDG</sequence>
<keyword evidence="6" id="KW-0735">Signal-anchor</keyword>
<evidence type="ECO:0000256" key="2">
    <source>
        <dbReference type="ARBA" id="ARBA00010833"/>
    </source>
</evidence>
<dbReference type="EC" id="3.2.1.106" evidence="11 12"/>
<evidence type="ECO:0000256" key="11">
    <source>
        <dbReference type="ARBA" id="ARBA00038888"/>
    </source>
</evidence>
<dbReference type="Proteomes" id="UP000887575">
    <property type="component" value="Unassembled WGS sequence"/>
</dbReference>
<evidence type="ECO:0000256" key="5">
    <source>
        <dbReference type="ARBA" id="ARBA00022824"/>
    </source>
</evidence>
<dbReference type="PANTHER" id="PTHR10412:SF11">
    <property type="entry name" value="MANNOSYL-OLIGOSACCHARIDE GLUCOSIDASE"/>
    <property type="match status" value="1"/>
</dbReference>
<name>A0AAF3FF24_9BILA</name>
<dbReference type="PANTHER" id="PTHR10412">
    <property type="entry name" value="MANNOSYL-OLIGOSACCHARIDE GLUCOSIDASE"/>
    <property type="match status" value="1"/>
</dbReference>
<dbReference type="GO" id="GO:0009311">
    <property type="term" value="P:oligosaccharide metabolic process"/>
    <property type="evidence" value="ECO:0007669"/>
    <property type="project" value="UniProtKB-UniRule"/>
</dbReference>
<dbReference type="InterPro" id="IPR031631">
    <property type="entry name" value="Glyco_hydro_63N"/>
</dbReference>
<feature type="transmembrane region" description="Helical" evidence="12">
    <location>
        <begin position="21"/>
        <end position="42"/>
    </location>
</feature>
<dbReference type="GO" id="GO:0006487">
    <property type="term" value="P:protein N-linked glycosylation"/>
    <property type="evidence" value="ECO:0007669"/>
    <property type="project" value="UniProtKB-UniRule"/>
</dbReference>
<dbReference type="InterPro" id="IPR012341">
    <property type="entry name" value="6hp_glycosidase-like_sf"/>
</dbReference>
<dbReference type="WBParaSite" id="MBELARI_LOCUS5553">
    <property type="protein sequence ID" value="MBELARI_LOCUS5553"/>
    <property type="gene ID" value="MBELARI_LOCUS5553"/>
</dbReference>
<evidence type="ECO:0000259" key="13">
    <source>
        <dbReference type="Pfam" id="PF03200"/>
    </source>
</evidence>
<dbReference type="AlphaFoldDB" id="A0AAF3FF24"/>
<dbReference type="InterPro" id="IPR004888">
    <property type="entry name" value="Glycoside_hydrolase_63"/>
</dbReference>
<dbReference type="InterPro" id="IPR038518">
    <property type="entry name" value="Glyco_hydro_63N_sf"/>
</dbReference>
<keyword evidence="4 12" id="KW-0378">Hydrolase</keyword>
<keyword evidence="7 12" id="KW-1133">Transmembrane helix</keyword>
<comment type="subcellular location">
    <subcellularLocation>
        <location evidence="1 12">Endoplasmic reticulum membrane</location>
        <topology evidence="1 12">Single-pass type II membrane protein</topology>
    </subcellularLocation>
</comment>
<evidence type="ECO:0000313" key="15">
    <source>
        <dbReference type="Proteomes" id="UP000887575"/>
    </source>
</evidence>
<accession>A0AAF3FF24</accession>
<evidence type="ECO:0000256" key="9">
    <source>
        <dbReference type="ARBA" id="ARBA00023180"/>
    </source>
</evidence>
<comment type="catalytic activity">
    <reaction evidence="12">
        <text>N(4)-(alpha-D-Glc-(1-&gt;2)-alpha-D-Glc-(1-&gt;3)-alpha-D-Glc-(1-&gt;3)-alpha-D-Man-(1-&gt;2)-alpha-D-Man-(1-&gt;2)-alpha-D-Man-(1-&gt;3)-[alpha-D-Man-(1-&gt;2)-alpha-D-Man-(1-&gt;3)-[alpha-D-Man-(1-&gt;2)-alpha-D-Man-(1-&gt;6)]-alpha-D-Man-(1-&gt;6)]-beta-D-Man-(1-&gt;4)-beta-D-GlcNAc-(1-&gt;4)-beta-D-GlcNAc)-L-asparaginyl-[protein] + H2O = N(4)-(alpha-D-Glc-(1-&gt;3)-alpha-D-Glc-(1-&gt;3)-alpha-D-Man-(1-&gt;2)-alpha-D-Man-(1-&gt;2)-alpha-D-Man-(1-&gt;3)-[alpha-D-Man-(1-&gt;2)-alpha-D-Man-(1-&gt;3)-[alpha-D-Man-(1-&gt;2)-alpha-D-Man-(1-&gt;6)]-alpha-D-Man-(1-&gt;6)]-beta-D-Man-(1-&gt;4)-beta-D-GlcNAc-(1-&gt;4)-beta-D-GlcNAc)-L-asparaginyl-[protein] + beta-D-glucose</text>
        <dbReference type="Rhea" id="RHEA:55988"/>
        <dbReference type="Rhea" id="RHEA-COMP:12806"/>
        <dbReference type="Rhea" id="RHEA-COMP:14355"/>
        <dbReference type="ChEBI" id="CHEBI:15377"/>
        <dbReference type="ChEBI" id="CHEBI:15903"/>
        <dbReference type="ChEBI" id="CHEBI:59082"/>
        <dbReference type="ChEBI" id="CHEBI:132537"/>
        <dbReference type="EC" id="3.2.1.106"/>
    </reaction>
</comment>
<evidence type="ECO:0000256" key="3">
    <source>
        <dbReference type="ARBA" id="ARBA00022692"/>
    </source>
</evidence>
<evidence type="ECO:0000256" key="10">
    <source>
        <dbReference type="ARBA" id="ARBA00023295"/>
    </source>
</evidence>
<keyword evidence="3 12" id="KW-0812">Transmembrane</keyword>
<dbReference type="Gene3D" id="1.50.10.10">
    <property type="match status" value="1"/>
</dbReference>
<dbReference type="GO" id="GO:0004573">
    <property type="term" value="F:Glc3Man9GlcNAc2 oligosaccharide glucosidase activity"/>
    <property type="evidence" value="ECO:0007669"/>
    <property type="project" value="UniProtKB-UniRule"/>
</dbReference>
<evidence type="ECO:0000256" key="1">
    <source>
        <dbReference type="ARBA" id="ARBA00004648"/>
    </source>
</evidence>
<reference evidence="16" key="1">
    <citation type="submission" date="2024-02" db="UniProtKB">
        <authorList>
            <consortium name="WormBaseParasite"/>
        </authorList>
    </citation>
    <scope>IDENTIFICATION</scope>
</reference>
<proteinExistence type="inferred from homology"/>
<evidence type="ECO:0000256" key="12">
    <source>
        <dbReference type="RuleBase" id="RU368089"/>
    </source>
</evidence>